<proteinExistence type="predicted"/>
<dbReference type="Proteomes" id="UP000540506">
    <property type="component" value="Unassembled WGS sequence"/>
</dbReference>
<reference evidence="2 3" key="1">
    <citation type="submission" date="2020-08" db="EMBL/GenBank/DDBJ databases">
        <title>Sequencing the genomes of 1000 actinobacteria strains.</title>
        <authorList>
            <person name="Klenk H.-P."/>
        </authorList>
    </citation>
    <scope>NUCLEOTIDE SEQUENCE [LARGE SCALE GENOMIC DNA]</scope>
    <source>
        <strain evidence="2 3">DSM 41654</strain>
    </source>
</reference>
<sequence length="48" mass="5131">MTNLVITIGLITVAAVLFRTRLTSSLTSSLFLATAVYGLSCFSVHFGH</sequence>
<keyword evidence="3" id="KW-1185">Reference proteome</keyword>
<dbReference type="AlphaFoldDB" id="A0A7W7R3G4"/>
<evidence type="ECO:0000313" key="2">
    <source>
        <dbReference type="EMBL" id="MBB4924783.1"/>
    </source>
</evidence>
<keyword evidence="1" id="KW-0472">Membrane</keyword>
<comment type="caution">
    <text evidence="2">The sequence shown here is derived from an EMBL/GenBank/DDBJ whole genome shotgun (WGS) entry which is preliminary data.</text>
</comment>
<keyword evidence="1" id="KW-1133">Transmembrane helix</keyword>
<dbReference type="RefSeq" id="WP_184936670.1">
    <property type="nucleotide sequence ID" value="NZ_JACHJV010000001.1"/>
</dbReference>
<name>A0A7W7R3G4_KITKI</name>
<gene>
    <name evidence="2" type="ORF">FHR34_003776</name>
</gene>
<feature type="transmembrane region" description="Helical" evidence="1">
    <location>
        <begin position="29"/>
        <end position="47"/>
    </location>
</feature>
<evidence type="ECO:0000313" key="3">
    <source>
        <dbReference type="Proteomes" id="UP000540506"/>
    </source>
</evidence>
<accession>A0A7W7R3G4</accession>
<organism evidence="2 3">
    <name type="scientific">Kitasatospora kifunensis</name>
    <name type="common">Streptomyces kifunensis</name>
    <dbReference type="NCBI Taxonomy" id="58351"/>
    <lineage>
        <taxon>Bacteria</taxon>
        <taxon>Bacillati</taxon>
        <taxon>Actinomycetota</taxon>
        <taxon>Actinomycetes</taxon>
        <taxon>Kitasatosporales</taxon>
        <taxon>Streptomycetaceae</taxon>
        <taxon>Kitasatospora</taxon>
    </lineage>
</organism>
<evidence type="ECO:0000256" key="1">
    <source>
        <dbReference type="SAM" id="Phobius"/>
    </source>
</evidence>
<dbReference type="EMBL" id="JACHJV010000001">
    <property type="protein sequence ID" value="MBB4924783.1"/>
    <property type="molecule type" value="Genomic_DNA"/>
</dbReference>
<protein>
    <submittedName>
        <fullName evidence="2">Putative membrane protein</fullName>
    </submittedName>
</protein>
<keyword evidence="1" id="KW-0812">Transmembrane</keyword>